<accession>A0AAE0FAU6</accession>
<keyword evidence="1" id="KW-0732">Signal</keyword>
<sequence length="215" mass="23547">MKAGFFVSLLVIAAQVGNGHGVSDSDTPCCVTCSTPGQEKYYSIDHIFNQCGECCFEPSKFWEYKIFEPGLTKANASHPCSDHGYGNYTETVTHGAGNIHMTLDMYKAVKTISNETNTPCCEACPTLGHRKYYSIDRSANTCGESCLEPTKFQEYKKLEPGLTYSDGTSSHPCSDHGFAKYTETLTESAGEIKMTRDMYTLAGQKHSSGSASFIK</sequence>
<evidence type="ECO:0000313" key="2">
    <source>
        <dbReference type="EMBL" id="KAK3256391.1"/>
    </source>
</evidence>
<dbReference type="AlphaFoldDB" id="A0AAE0FAU6"/>
<evidence type="ECO:0000313" key="3">
    <source>
        <dbReference type="Proteomes" id="UP001190700"/>
    </source>
</evidence>
<dbReference type="EMBL" id="LGRX02021705">
    <property type="protein sequence ID" value="KAK3256391.1"/>
    <property type="molecule type" value="Genomic_DNA"/>
</dbReference>
<protein>
    <submittedName>
        <fullName evidence="2">Uncharacterized protein</fullName>
    </submittedName>
</protein>
<keyword evidence="3" id="KW-1185">Reference proteome</keyword>
<proteinExistence type="predicted"/>
<organism evidence="2 3">
    <name type="scientific">Cymbomonas tetramitiformis</name>
    <dbReference type="NCBI Taxonomy" id="36881"/>
    <lineage>
        <taxon>Eukaryota</taxon>
        <taxon>Viridiplantae</taxon>
        <taxon>Chlorophyta</taxon>
        <taxon>Pyramimonadophyceae</taxon>
        <taxon>Pyramimonadales</taxon>
        <taxon>Pyramimonadaceae</taxon>
        <taxon>Cymbomonas</taxon>
    </lineage>
</organism>
<dbReference type="Proteomes" id="UP001190700">
    <property type="component" value="Unassembled WGS sequence"/>
</dbReference>
<feature type="chain" id="PRO_5042030109" evidence="1">
    <location>
        <begin position="20"/>
        <end position="215"/>
    </location>
</feature>
<gene>
    <name evidence="2" type="ORF">CYMTET_34473</name>
</gene>
<evidence type="ECO:0000256" key="1">
    <source>
        <dbReference type="SAM" id="SignalP"/>
    </source>
</evidence>
<name>A0AAE0FAU6_9CHLO</name>
<feature type="signal peptide" evidence="1">
    <location>
        <begin position="1"/>
        <end position="19"/>
    </location>
</feature>
<reference evidence="2 3" key="1">
    <citation type="journal article" date="2015" name="Genome Biol. Evol.">
        <title>Comparative Genomics of a Bacterivorous Green Alga Reveals Evolutionary Causalities and Consequences of Phago-Mixotrophic Mode of Nutrition.</title>
        <authorList>
            <person name="Burns J.A."/>
            <person name="Paasch A."/>
            <person name="Narechania A."/>
            <person name="Kim E."/>
        </authorList>
    </citation>
    <scope>NUCLEOTIDE SEQUENCE [LARGE SCALE GENOMIC DNA]</scope>
    <source>
        <strain evidence="2 3">PLY_AMNH</strain>
    </source>
</reference>
<comment type="caution">
    <text evidence="2">The sequence shown here is derived from an EMBL/GenBank/DDBJ whole genome shotgun (WGS) entry which is preliminary data.</text>
</comment>